<keyword evidence="1" id="KW-1133">Transmembrane helix</keyword>
<protein>
    <recommendedName>
        <fullName evidence="5">DUF2334 domain-containing protein</fullName>
    </recommendedName>
</protein>
<evidence type="ECO:0008006" key="5">
    <source>
        <dbReference type="Google" id="ProtNLM"/>
    </source>
</evidence>
<name>A0A167FGX3_9BACL</name>
<gene>
    <name evidence="3" type="ORF">PNBC_03855</name>
</gene>
<reference evidence="3 4" key="1">
    <citation type="submission" date="2016-02" db="EMBL/GenBank/DDBJ databases">
        <title>Paenibacillus sp. LPB0068, isolated from Crassostrea gigas.</title>
        <authorList>
            <person name="Shin S.-K."/>
            <person name="Yi H."/>
        </authorList>
    </citation>
    <scope>NUCLEOTIDE SEQUENCE [LARGE SCALE GENOMIC DNA]</scope>
    <source>
        <strain evidence="3 4">LPB0068</strain>
    </source>
</reference>
<feature type="signal peptide" evidence="2">
    <location>
        <begin position="1"/>
        <end position="27"/>
    </location>
</feature>
<evidence type="ECO:0000256" key="2">
    <source>
        <dbReference type="SAM" id="SignalP"/>
    </source>
</evidence>
<keyword evidence="1" id="KW-0812">Transmembrane</keyword>
<evidence type="ECO:0000313" key="4">
    <source>
        <dbReference type="Proteomes" id="UP000077134"/>
    </source>
</evidence>
<dbReference type="EMBL" id="LSFN01000005">
    <property type="protein sequence ID" value="OAB76548.1"/>
    <property type="molecule type" value="Genomic_DNA"/>
</dbReference>
<keyword evidence="2" id="KW-0732">Signal</keyword>
<keyword evidence="1" id="KW-0472">Membrane</keyword>
<accession>A0A167FGX3</accession>
<dbReference type="RefSeq" id="WP_068655353.1">
    <property type="nucleotide sequence ID" value="NZ_CP017770.1"/>
</dbReference>
<feature type="transmembrane region" description="Helical" evidence="1">
    <location>
        <begin position="457"/>
        <end position="480"/>
    </location>
</feature>
<evidence type="ECO:0000256" key="1">
    <source>
        <dbReference type="SAM" id="Phobius"/>
    </source>
</evidence>
<sequence length="491" mass="55912">MYITKIVKIWMVFLALFIGLPSSNLSAQDHDSTHVLFLYDSWGVGTSKEGNVESLQKLLASYGVKVTSMSFDDYNQGELAQYNKVIGLRNVDDLPLTNKDFNNDFEKYTGDYFHIGSAISTQLQEEMNLQIEFVGEQVIHISIGQFSESRIQAKNMSYIMQAEGTHYGSITPVSGKIESPFGVQNEHYGYVPYYEKGNMSELALAYVLKDWLNVTEEGQTYLVFKEIYPFSDLELLAEMSFELYDAGIPFMVSISPVFSNTDYPAMKRYLETLKYVQSHNGTIIVNAPFVLSTASQNEATLQSQMASFIDILADNGIAPLSIGAEIYWSQADTSRSFESSTYSVSPFIVQQFEHSAMNKYKLPMNSAVAYDFTDQREDLHKIVQTLIDSWMMFADYKYESHIVQTKANIISSQNGILTINGNAVDINNSPQLVDSEFNYGQVEQKSFETLFQVQNTIFMFLIVVTLIVFGFLFIIGRRLYRRKYINQRRNL</sequence>
<dbReference type="AlphaFoldDB" id="A0A167FGX3"/>
<dbReference type="Proteomes" id="UP000077134">
    <property type="component" value="Unassembled WGS sequence"/>
</dbReference>
<comment type="caution">
    <text evidence="3">The sequence shown here is derived from an EMBL/GenBank/DDBJ whole genome shotgun (WGS) entry which is preliminary data.</text>
</comment>
<evidence type="ECO:0000313" key="3">
    <source>
        <dbReference type="EMBL" id="OAB76548.1"/>
    </source>
</evidence>
<dbReference type="STRING" id="1763538.LPB68_20885"/>
<dbReference type="OrthoDB" id="1779709at2"/>
<organism evidence="3 4">
    <name type="scientific">Paenibacillus crassostreae</name>
    <dbReference type="NCBI Taxonomy" id="1763538"/>
    <lineage>
        <taxon>Bacteria</taxon>
        <taxon>Bacillati</taxon>
        <taxon>Bacillota</taxon>
        <taxon>Bacilli</taxon>
        <taxon>Bacillales</taxon>
        <taxon>Paenibacillaceae</taxon>
        <taxon>Paenibacillus</taxon>
    </lineage>
</organism>
<feature type="chain" id="PRO_5007886339" description="DUF2334 domain-containing protein" evidence="2">
    <location>
        <begin position="28"/>
        <end position="491"/>
    </location>
</feature>
<proteinExistence type="predicted"/>
<dbReference type="KEGG" id="pcx:LPB68_20885"/>
<keyword evidence="4" id="KW-1185">Reference proteome</keyword>